<dbReference type="PANTHER" id="PTHR33279">
    <property type="entry name" value="SULFUR CARRIER PROTEIN YEDF-RELATED"/>
    <property type="match status" value="1"/>
</dbReference>
<proteinExistence type="inferred from homology"/>
<dbReference type="Pfam" id="PF01206">
    <property type="entry name" value="TusA"/>
    <property type="match status" value="1"/>
</dbReference>
<organism evidence="3 4">
    <name type="scientific">Vagococcus vulneris</name>
    <dbReference type="NCBI Taxonomy" id="1977869"/>
    <lineage>
        <taxon>Bacteria</taxon>
        <taxon>Bacillati</taxon>
        <taxon>Bacillota</taxon>
        <taxon>Bacilli</taxon>
        <taxon>Lactobacillales</taxon>
        <taxon>Enterococcaceae</taxon>
        <taxon>Vagococcus</taxon>
    </lineage>
</organism>
<dbReference type="PROSITE" id="PS01148">
    <property type="entry name" value="UPF0033"/>
    <property type="match status" value="1"/>
</dbReference>
<evidence type="ECO:0000313" key="3">
    <source>
        <dbReference type="EMBL" id="RSU00279.1"/>
    </source>
</evidence>
<dbReference type="EMBL" id="NGJS01000002">
    <property type="protein sequence ID" value="RSU00279.1"/>
    <property type="molecule type" value="Genomic_DNA"/>
</dbReference>
<reference evidence="3 4" key="1">
    <citation type="submission" date="2017-05" db="EMBL/GenBank/DDBJ databases">
        <title>Vagococcus spp. assemblies.</title>
        <authorList>
            <person name="Gulvik C.A."/>
        </authorList>
    </citation>
    <scope>NUCLEOTIDE SEQUENCE [LARGE SCALE GENOMIC DNA]</scope>
    <source>
        <strain evidence="3 4">SS1995</strain>
    </source>
</reference>
<evidence type="ECO:0000256" key="1">
    <source>
        <dbReference type="ARBA" id="ARBA00008984"/>
    </source>
</evidence>
<name>A0A430A1R1_9ENTE</name>
<accession>A0A430A1R1</accession>
<feature type="domain" description="UPF0033" evidence="2">
    <location>
        <begin position="6"/>
        <end position="30"/>
    </location>
</feature>
<evidence type="ECO:0000313" key="4">
    <source>
        <dbReference type="Proteomes" id="UP000287857"/>
    </source>
</evidence>
<comment type="caution">
    <text evidence="3">The sequence shown here is derived from an EMBL/GenBank/DDBJ whole genome shotgun (WGS) entry which is preliminary data.</text>
</comment>
<dbReference type="SUPFAM" id="SSF64307">
    <property type="entry name" value="SirA-like"/>
    <property type="match status" value="1"/>
</dbReference>
<keyword evidence="4" id="KW-1185">Reference proteome</keyword>
<sequence>MERKIINTKGQDCPIPLMELKKAVKESKPGQEIELIFTCPEAVENIPNYALEQDFEVLDFNKIGTEGWTITIKC</sequence>
<dbReference type="AlphaFoldDB" id="A0A430A1R1"/>
<protein>
    <recommendedName>
        <fullName evidence="2">UPF0033 domain-containing protein</fullName>
    </recommendedName>
</protein>
<dbReference type="InterPro" id="IPR001455">
    <property type="entry name" value="TusA-like"/>
</dbReference>
<dbReference type="PANTHER" id="PTHR33279:SF6">
    <property type="entry name" value="SULFUR CARRIER PROTEIN YEDF-RELATED"/>
    <property type="match status" value="1"/>
</dbReference>
<dbReference type="Gene3D" id="3.30.110.40">
    <property type="entry name" value="TusA-like domain"/>
    <property type="match status" value="1"/>
</dbReference>
<dbReference type="Proteomes" id="UP000287857">
    <property type="component" value="Unassembled WGS sequence"/>
</dbReference>
<dbReference type="InterPro" id="IPR036868">
    <property type="entry name" value="TusA-like_sf"/>
</dbReference>
<comment type="similarity">
    <text evidence="1">Belongs to the sulfur carrier protein TusA family.</text>
</comment>
<gene>
    <name evidence="3" type="ORF">CBF37_02995</name>
</gene>
<dbReference type="OrthoDB" id="9796234at2"/>
<evidence type="ECO:0000259" key="2">
    <source>
        <dbReference type="PROSITE" id="PS01148"/>
    </source>
</evidence>
<dbReference type="RefSeq" id="WP_125983231.1">
    <property type="nucleotide sequence ID" value="NZ_NGJS01000002.1"/>
</dbReference>
<dbReference type="CDD" id="cd00291">
    <property type="entry name" value="SirA_YedF_YeeD"/>
    <property type="match status" value="1"/>
</dbReference>